<dbReference type="AlphaFoldDB" id="A0A6G1F5I0"/>
<dbReference type="Proteomes" id="UP000479710">
    <property type="component" value="Unassembled WGS sequence"/>
</dbReference>
<organism evidence="1 2">
    <name type="scientific">Oryza meyeriana var. granulata</name>
    <dbReference type="NCBI Taxonomy" id="110450"/>
    <lineage>
        <taxon>Eukaryota</taxon>
        <taxon>Viridiplantae</taxon>
        <taxon>Streptophyta</taxon>
        <taxon>Embryophyta</taxon>
        <taxon>Tracheophyta</taxon>
        <taxon>Spermatophyta</taxon>
        <taxon>Magnoliopsida</taxon>
        <taxon>Liliopsida</taxon>
        <taxon>Poales</taxon>
        <taxon>Poaceae</taxon>
        <taxon>BOP clade</taxon>
        <taxon>Oryzoideae</taxon>
        <taxon>Oryzeae</taxon>
        <taxon>Oryzinae</taxon>
        <taxon>Oryza</taxon>
        <taxon>Oryza meyeriana</taxon>
    </lineage>
</organism>
<dbReference type="EMBL" id="SPHZ02000001">
    <property type="protein sequence ID" value="KAF0932072.1"/>
    <property type="molecule type" value="Genomic_DNA"/>
</dbReference>
<reference evidence="1 2" key="1">
    <citation type="submission" date="2019-11" db="EMBL/GenBank/DDBJ databases">
        <title>Whole genome sequence of Oryza granulata.</title>
        <authorList>
            <person name="Li W."/>
        </authorList>
    </citation>
    <scope>NUCLEOTIDE SEQUENCE [LARGE SCALE GENOMIC DNA]</scope>
    <source>
        <strain evidence="2">cv. Menghai</strain>
        <tissue evidence="1">Leaf</tissue>
    </source>
</reference>
<proteinExistence type="predicted"/>
<evidence type="ECO:0000313" key="2">
    <source>
        <dbReference type="Proteomes" id="UP000479710"/>
    </source>
</evidence>
<protein>
    <submittedName>
        <fullName evidence="1">Uncharacterized protein</fullName>
    </submittedName>
</protein>
<comment type="caution">
    <text evidence="1">The sequence shown here is derived from an EMBL/GenBank/DDBJ whole genome shotgun (WGS) entry which is preliminary data.</text>
</comment>
<evidence type="ECO:0000313" key="1">
    <source>
        <dbReference type="EMBL" id="KAF0932072.1"/>
    </source>
</evidence>
<sequence length="85" mass="9061">MAPATLPVLLDDAVHRFGKPSSSRANNAPPSRAEAPCCDRCPRSRMAPLGSGSRLVVVVWKMCRMAPQAAVNSGSRTRRVRGGCL</sequence>
<gene>
    <name evidence="1" type="ORF">E2562_007871</name>
</gene>
<name>A0A6G1F5I0_9ORYZ</name>
<keyword evidence="2" id="KW-1185">Reference proteome</keyword>
<accession>A0A6G1F5I0</accession>